<evidence type="ECO:0000256" key="1">
    <source>
        <dbReference type="ARBA" id="ARBA00022448"/>
    </source>
</evidence>
<dbReference type="STRING" id="102285.A0A0R3TVP5"/>
<evidence type="ECO:0000259" key="5">
    <source>
        <dbReference type="Pfam" id="PF16213"/>
    </source>
</evidence>
<evidence type="ECO:0000256" key="3">
    <source>
        <dbReference type="SAM" id="Coils"/>
    </source>
</evidence>
<evidence type="ECO:0000313" key="6">
    <source>
        <dbReference type="EMBL" id="VDO11629.1"/>
    </source>
</evidence>
<reference evidence="6 7" key="2">
    <citation type="submission" date="2018-11" db="EMBL/GenBank/DDBJ databases">
        <authorList>
            <consortium name="Pathogen Informatics"/>
        </authorList>
    </citation>
    <scope>NUCLEOTIDE SEQUENCE [LARGE SCALE GENOMIC DNA]</scope>
</reference>
<feature type="coiled-coil region" evidence="3">
    <location>
        <begin position="4"/>
        <end position="53"/>
    </location>
</feature>
<evidence type="ECO:0000256" key="2">
    <source>
        <dbReference type="ARBA" id="ARBA00022927"/>
    </source>
</evidence>
<sequence length="554" mass="61766">MPEVLNLIQLVERLQQDYRNVINETKRKFIPIKDSAEAQSKRLKELMNENQDIRIYLLEHNLDISNPFIKGCETGQPKIINICLTAIQRLITSQVLTEPSMESLLKVVSTMVDSELEELKLLQTTILLVTASQSLPDVILSQALGICLRLHNSKTNSVVNTAAAAIRQCTGSVFDQVAREVMQSPSPAENVQTGDKADAFHFTPISKSAFFYFQDLCLLTFGEIPHWLLGVESISPLLGLELIEAVLCNYVTLFSKEKEFLYLLKERVCALIIKLTASGLLIDTQRSGVRDSAIEGSTSGVGNAYSGSTEFGNTECEMLISTIMRIVENERNLWRRALALEVIFKIIGQPDLLLDICLKFDMMEPPSRIFFSLVTTVSTFVQTTLLTPNSHRESVGSVSTGSQITQKPSFIYRGVSHYVSDIQKFALLEVLDRHEAPVLPEGYSLRMTVSCLVQIVWSLQHLIREAVKNWEKEPSKEPPVEFKMLSISWTAILPALSLLLEACADEKLTDSFLLAVTSMVVLSSYCGVVDARETFLATLCKFALPSLSVLSEKS</sequence>
<keyword evidence="7" id="KW-1185">Reference proteome</keyword>
<dbReference type="GO" id="GO:0015031">
    <property type="term" value="P:protein transport"/>
    <property type="evidence" value="ECO:0007669"/>
    <property type="project" value="UniProtKB-KW"/>
</dbReference>
<protein>
    <submittedName>
        <fullName evidence="8">Protein MON2 homolog</fullName>
    </submittedName>
</protein>
<dbReference type="InterPro" id="IPR032629">
    <property type="entry name" value="DCB_dom"/>
</dbReference>
<keyword evidence="2" id="KW-0653">Protein transport</keyword>
<dbReference type="Pfam" id="PF16213">
    <property type="entry name" value="DCB"/>
    <property type="match status" value="1"/>
</dbReference>
<feature type="domain" description="Mon2/Sec7/BIG1-like dimerisation and cyclophilin-binding" evidence="5">
    <location>
        <begin position="9"/>
        <end position="180"/>
    </location>
</feature>
<feature type="domain" description="Mon2/Sec7/BIG1-like HUS" evidence="4">
    <location>
        <begin position="207"/>
        <end position="364"/>
    </location>
</feature>
<proteinExistence type="predicted"/>
<dbReference type="OrthoDB" id="294853at2759"/>
<dbReference type="EMBL" id="UZAE01013863">
    <property type="protein sequence ID" value="VDO11629.1"/>
    <property type="molecule type" value="Genomic_DNA"/>
</dbReference>
<evidence type="ECO:0000313" key="8">
    <source>
        <dbReference type="WBParaSite" id="HNAJ_0001190301-mRNA-1"/>
    </source>
</evidence>
<dbReference type="WBParaSite" id="HNAJ_0001190301-mRNA-1">
    <property type="protein sequence ID" value="HNAJ_0001190301-mRNA-1"/>
    <property type="gene ID" value="HNAJ_0001190301"/>
</dbReference>
<dbReference type="SUPFAM" id="SSF48371">
    <property type="entry name" value="ARM repeat"/>
    <property type="match status" value="1"/>
</dbReference>
<dbReference type="Pfam" id="PF12783">
    <property type="entry name" value="Sec7-like_HUS"/>
    <property type="match status" value="1"/>
</dbReference>
<dbReference type="Proteomes" id="UP000278807">
    <property type="component" value="Unassembled WGS sequence"/>
</dbReference>
<evidence type="ECO:0000259" key="4">
    <source>
        <dbReference type="Pfam" id="PF12783"/>
    </source>
</evidence>
<organism evidence="8">
    <name type="scientific">Rodentolepis nana</name>
    <name type="common">Dwarf tapeworm</name>
    <name type="synonym">Hymenolepis nana</name>
    <dbReference type="NCBI Taxonomy" id="102285"/>
    <lineage>
        <taxon>Eukaryota</taxon>
        <taxon>Metazoa</taxon>
        <taxon>Spiralia</taxon>
        <taxon>Lophotrochozoa</taxon>
        <taxon>Platyhelminthes</taxon>
        <taxon>Cestoda</taxon>
        <taxon>Eucestoda</taxon>
        <taxon>Cyclophyllidea</taxon>
        <taxon>Hymenolepididae</taxon>
        <taxon>Rodentolepis</taxon>
    </lineage>
</organism>
<keyword evidence="3" id="KW-0175">Coiled coil</keyword>
<accession>A0A0R3TVP5</accession>
<dbReference type="AlphaFoldDB" id="A0A0R3TVP5"/>
<evidence type="ECO:0000313" key="7">
    <source>
        <dbReference type="Proteomes" id="UP000278807"/>
    </source>
</evidence>
<keyword evidence="1" id="KW-0813">Transport</keyword>
<gene>
    <name evidence="6" type="ORF">HNAJ_LOCUS11892</name>
</gene>
<reference evidence="8" key="1">
    <citation type="submission" date="2017-02" db="UniProtKB">
        <authorList>
            <consortium name="WormBaseParasite"/>
        </authorList>
    </citation>
    <scope>IDENTIFICATION</scope>
</reference>
<name>A0A0R3TVP5_RODNA</name>
<dbReference type="InterPro" id="IPR032691">
    <property type="entry name" value="Mon2/Sec7/BIG1-like_HUS"/>
</dbReference>
<dbReference type="InterPro" id="IPR016024">
    <property type="entry name" value="ARM-type_fold"/>
</dbReference>